<comment type="caution">
    <text evidence="2">The sequence shown here is derived from an EMBL/GenBank/DDBJ whole genome shotgun (WGS) entry which is preliminary data.</text>
</comment>
<organism evidence="2 3">
    <name type="scientific">Mycena maculata</name>
    <dbReference type="NCBI Taxonomy" id="230809"/>
    <lineage>
        <taxon>Eukaryota</taxon>
        <taxon>Fungi</taxon>
        <taxon>Dikarya</taxon>
        <taxon>Basidiomycota</taxon>
        <taxon>Agaricomycotina</taxon>
        <taxon>Agaricomycetes</taxon>
        <taxon>Agaricomycetidae</taxon>
        <taxon>Agaricales</taxon>
        <taxon>Marasmiineae</taxon>
        <taxon>Mycenaceae</taxon>
        <taxon>Mycena</taxon>
    </lineage>
</organism>
<gene>
    <name evidence="2" type="ORF">DFH07DRAFT_769502</name>
</gene>
<dbReference type="EMBL" id="JARJLG010000030">
    <property type="protein sequence ID" value="KAJ7767379.1"/>
    <property type="molecule type" value="Genomic_DNA"/>
</dbReference>
<sequence length="145" mass="16022">MHYGKWCGPSLATNNGLLRVARIHGPRTWQKPPWKIEIGPKPLRWPGSQRDIGKQQEIELILLINQKDPLAAAPKGNSPRTDDYPKGGHHQSPEKLGLEREMSEATSGKTGWHSTEVSSLKQKSAAPRRVTCILNAQTSVTMVAS</sequence>
<feature type="region of interest" description="Disordered" evidence="1">
    <location>
        <begin position="69"/>
        <end position="126"/>
    </location>
</feature>
<evidence type="ECO:0000313" key="2">
    <source>
        <dbReference type="EMBL" id="KAJ7767379.1"/>
    </source>
</evidence>
<name>A0AAD7NM07_9AGAR</name>
<proteinExistence type="predicted"/>
<evidence type="ECO:0000256" key="1">
    <source>
        <dbReference type="SAM" id="MobiDB-lite"/>
    </source>
</evidence>
<feature type="compositionally biased region" description="Polar residues" evidence="1">
    <location>
        <begin position="104"/>
        <end position="122"/>
    </location>
</feature>
<reference evidence="2" key="1">
    <citation type="submission" date="2023-03" db="EMBL/GenBank/DDBJ databases">
        <title>Massive genome expansion in bonnet fungi (Mycena s.s.) driven by repeated elements and novel gene families across ecological guilds.</title>
        <authorList>
            <consortium name="Lawrence Berkeley National Laboratory"/>
            <person name="Harder C.B."/>
            <person name="Miyauchi S."/>
            <person name="Viragh M."/>
            <person name="Kuo A."/>
            <person name="Thoen E."/>
            <person name="Andreopoulos B."/>
            <person name="Lu D."/>
            <person name="Skrede I."/>
            <person name="Drula E."/>
            <person name="Henrissat B."/>
            <person name="Morin E."/>
            <person name="Kohler A."/>
            <person name="Barry K."/>
            <person name="LaButti K."/>
            <person name="Morin E."/>
            <person name="Salamov A."/>
            <person name="Lipzen A."/>
            <person name="Mereny Z."/>
            <person name="Hegedus B."/>
            <person name="Baldrian P."/>
            <person name="Stursova M."/>
            <person name="Weitz H."/>
            <person name="Taylor A."/>
            <person name="Grigoriev I.V."/>
            <person name="Nagy L.G."/>
            <person name="Martin F."/>
            <person name="Kauserud H."/>
        </authorList>
    </citation>
    <scope>NUCLEOTIDE SEQUENCE</scope>
    <source>
        <strain evidence="2">CBHHK188m</strain>
    </source>
</reference>
<dbReference type="Proteomes" id="UP001215280">
    <property type="component" value="Unassembled WGS sequence"/>
</dbReference>
<keyword evidence="3" id="KW-1185">Reference proteome</keyword>
<accession>A0AAD7NM07</accession>
<evidence type="ECO:0000313" key="3">
    <source>
        <dbReference type="Proteomes" id="UP001215280"/>
    </source>
</evidence>
<feature type="compositionally biased region" description="Basic and acidic residues" evidence="1">
    <location>
        <begin position="80"/>
        <end position="103"/>
    </location>
</feature>
<dbReference type="AlphaFoldDB" id="A0AAD7NM07"/>
<protein>
    <submittedName>
        <fullName evidence="2">Uncharacterized protein</fullName>
    </submittedName>
</protein>